<gene>
    <name evidence="2" type="ORF">YPPY08_4503</name>
</gene>
<dbReference type="Proteomes" id="UP000003231">
    <property type="component" value="Unassembled WGS sequence"/>
</dbReference>
<keyword evidence="1" id="KW-0472">Membrane</keyword>
<reference evidence="2 3" key="1">
    <citation type="submission" date="2012-05" db="EMBL/GenBank/DDBJ databases">
        <title>Genome sequence of Yersinia Pestis PY-08.</title>
        <authorList>
            <person name="Santana-Cruz I."/>
            <person name="Sengamalay N."/>
            <person name="McCracken C."/>
            <person name="Daugherty S.C."/>
            <person name="Maroo A."/>
            <person name="Vara P.G."/>
            <person name="Tallon L.J."/>
            <person name="Sadzewicz L."/>
            <person name="Vinetz J.M."/>
            <person name="Cespedes Zambrano M.J."/>
            <person name="Fraser-Liggett C.M."/>
            <person name="Tettelin H."/>
        </authorList>
    </citation>
    <scope>NUCLEOTIDE SEQUENCE [LARGE SCALE GENOMIC DNA]</scope>
    <source>
        <strain evidence="2 3">PY-08</strain>
    </source>
</reference>
<dbReference type="EMBL" id="AKRT01000494">
    <property type="protein sequence ID" value="EIR12565.1"/>
    <property type="molecule type" value="Genomic_DNA"/>
</dbReference>
<keyword evidence="1" id="KW-0812">Transmembrane</keyword>
<feature type="transmembrane region" description="Helical" evidence="1">
    <location>
        <begin position="12"/>
        <end position="31"/>
    </location>
</feature>
<proteinExistence type="predicted"/>
<organism evidence="2 3">
    <name type="scientific">Yersinia pestis PY-08</name>
    <dbReference type="NCBI Taxonomy" id="992134"/>
    <lineage>
        <taxon>Bacteria</taxon>
        <taxon>Pseudomonadati</taxon>
        <taxon>Pseudomonadota</taxon>
        <taxon>Gammaproteobacteria</taxon>
        <taxon>Enterobacterales</taxon>
        <taxon>Yersiniaceae</taxon>
        <taxon>Yersinia</taxon>
    </lineage>
</organism>
<accession>A0AB72ZDW0</accession>
<evidence type="ECO:0000313" key="2">
    <source>
        <dbReference type="EMBL" id="EIR12565.1"/>
    </source>
</evidence>
<comment type="caution">
    <text evidence="2">The sequence shown here is derived from an EMBL/GenBank/DDBJ whole genome shotgun (WGS) entry which is preliminary data.</text>
</comment>
<protein>
    <submittedName>
        <fullName evidence="2">Uncharacterized protein</fullName>
    </submittedName>
</protein>
<sequence>MQYVGIPVRERVGCWCYIGAMIFTFSFYLLIKMMPSNVYNFSH</sequence>
<name>A0AB72ZDW0_YERPE</name>
<keyword evidence="1" id="KW-1133">Transmembrane helix</keyword>
<evidence type="ECO:0000256" key="1">
    <source>
        <dbReference type="SAM" id="Phobius"/>
    </source>
</evidence>
<dbReference type="AlphaFoldDB" id="A0AB72ZDW0"/>
<evidence type="ECO:0000313" key="3">
    <source>
        <dbReference type="Proteomes" id="UP000003231"/>
    </source>
</evidence>